<name>A0ABS3E4D6_9GAMM</name>
<evidence type="ECO:0000313" key="1">
    <source>
        <dbReference type="EMBL" id="MBN8430161.1"/>
    </source>
</evidence>
<keyword evidence="2" id="KW-1185">Reference proteome</keyword>
<organism evidence="1 2">
    <name type="scientific">Microbulbifer salipaludis</name>
    <dbReference type="NCBI Taxonomy" id="187980"/>
    <lineage>
        <taxon>Bacteria</taxon>
        <taxon>Pseudomonadati</taxon>
        <taxon>Pseudomonadota</taxon>
        <taxon>Gammaproteobacteria</taxon>
        <taxon>Cellvibrionales</taxon>
        <taxon>Microbulbiferaceae</taxon>
        <taxon>Microbulbifer</taxon>
    </lineage>
</organism>
<comment type="caution">
    <text evidence="1">The sequence shown here is derived from an EMBL/GenBank/DDBJ whole genome shotgun (WGS) entry which is preliminary data.</text>
</comment>
<proteinExistence type="predicted"/>
<protein>
    <submittedName>
        <fullName evidence="1">Uncharacterized protein</fullName>
    </submittedName>
</protein>
<accession>A0ABS3E4D6</accession>
<sequence length="117" mass="13521">MEKFRVRPAYKSEELLIEFWGDHRGSDFPNIQEILASELNAKPARMPGVDTSSVAMATDEHISFWNYENGEYELDDDIWAYFIHAPENNLQIISDIERALLASGRFTKEPADFSEYT</sequence>
<dbReference type="RefSeq" id="WP_206999615.1">
    <property type="nucleotide sequence ID" value="NZ_JAEKJR010000001.1"/>
</dbReference>
<dbReference type="EMBL" id="JAEKJR010000001">
    <property type="protein sequence ID" value="MBN8430161.1"/>
    <property type="molecule type" value="Genomic_DNA"/>
</dbReference>
<gene>
    <name evidence="1" type="ORF">JF535_04760</name>
</gene>
<reference evidence="1 2" key="1">
    <citation type="submission" date="2020-12" db="EMBL/GenBank/DDBJ databases">
        <title>Oil enriched cultivation method for isolating marine PHA-producing bacteria.</title>
        <authorList>
            <person name="Zheng W."/>
            <person name="Yu S."/>
            <person name="Huang Y."/>
        </authorList>
    </citation>
    <scope>NUCLEOTIDE SEQUENCE [LARGE SCALE GENOMIC DNA]</scope>
    <source>
        <strain evidence="1 2">SN0-2</strain>
    </source>
</reference>
<dbReference type="Proteomes" id="UP000664293">
    <property type="component" value="Unassembled WGS sequence"/>
</dbReference>
<evidence type="ECO:0000313" key="2">
    <source>
        <dbReference type="Proteomes" id="UP000664293"/>
    </source>
</evidence>